<dbReference type="Proteomes" id="UP000248614">
    <property type="component" value="Unassembled WGS sequence"/>
</dbReference>
<dbReference type="AlphaFoldDB" id="A0A2W4ZL40"/>
<reference evidence="2 3" key="1">
    <citation type="submission" date="2017-08" db="EMBL/GenBank/DDBJ databases">
        <title>Infants hospitalized years apart are colonized by the same room-sourced microbial strains.</title>
        <authorList>
            <person name="Brooks B."/>
            <person name="Olm M.R."/>
            <person name="Firek B.A."/>
            <person name="Baker R."/>
            <person name="Thomas B.C."/>
            <person name="Morowitz M.J."/>
            <person name="Banfield J.F."/>
        </authorList>
    </citation>
    <scope>NUCLEOTIDE SEQUENCE [LARGE SCALE GENOMIC DNA]</scope>
    <source>
        <strain evidence="2">S2_018_000_R3_110</strain>
    </source>
</reference>
<dbReference type="EMBL" id="QFNF01000002">
    <property type="protein sequence ID" value="PZO80769.1"/>
    <property type="molecule type" value="Genomic_DNA"/>
</dbReference>
<evidence type="ECO:0000313" key="3">
    <source>
        <dbReference type="Proteomes" id="UP000248614"/>
    </source>
</evidence>
<keyword evidence="1" id="KW-0732">Signal</keyword>
<feature type="signal peptide" evidence="1">
    <location>
        <begin position="1"/>
        <end position="20"/>
    </location>
</feature>
<evidence type="ECO:0000256" key="1">
    <source>
        <dbReference type="SAM" id="SignalP"/>
    </source>
</evidence>
<name>A0A2W4ZL40_9SPHN</name>
<evidence type="ECO:0000313" key="2">
    <source>
        <dbReference type="EMBL" id="PZO80769.1"/>
    </source>
</evidence>
<comment type="caution">
    <text evidence="2">The sequence shown here is derived from an EMBL/GenBank/DDBJ whole genome shotgun (WGS) entry which is preliminary data.</text>
</comment>
<gene>
    <name evidence="2" type="ORF">DI632_01680</name>
</gene>
<feature type="chain" id="PRO_5015884096" evidence="1">
    <location>
        <begin position="21"/>
        <end position="236"/>
    </location>
</feature>
<protein>
    <submittedName>
        <fullName evidence="2">Uncharacterized protein</fullName>
    </submittedName>
</protein>
<organism evidence="2 3">
    <name type="scientific">Sphingomonas hengshuiensis</name>
    <dbReference type="NCBI Taxonomy" id="1609977"/>
    <lineage>
        <taxon>Bacteria</taxon>
        <taxon>Pseudomonadati</taxon>
        <taxon>Pseudomonadota</taxon>
        <taxon>Alphaproteobacteria</taxon>
        <taxon>Sphingomonadales</taxon>
        <taxon>Sphingomonadaceae</taxon>
        <taxon>Sphingomonas</taxon>
    </lineage>
</organism>
<accession>A0A2W4ZL40</accession>
<proteinExistence type="predicted"/>
<sequence>MKRALLSTILLVSVALPANAQRQLERDTGSMIPVPRRARISDSGKLSDQARARVTLAQFARCTVDRRSKEVAALAGQSADKLGGMAMAKVADDECLSSGEMRMKPMLMRGALFVELYRRRERAAGRGEPWSMPAVAFDGRTPVDTGDGDLALQFGLLSFAECVVRHDAQATRAVVLAPTASNEQDAAFAALAPHLGQCLPGGQKIALGKSILEGALGEVLYRGTVPVAPSVSQEAR</sequence>